<feature type="transmembrane region" description="Helical" evidence="1">
    <location>
        <begin position="109"/>
        <end position="128"/>
    </location>
</feature>
<dbReference type="EMBL" id="CP098732">
    <property type="protein sequence ID" value="USE83203.1"/>
    <property type="molecule type" value="Genomic_DNA"/>
</dbReference>
<feature type="transmembrane region" description="Helical" evidence="1">
    <location>
        <begin position="169"/>
        <end position="195"/>
    </location>
</feature>
<reference evidence="2" key="1">
    <citation type="submission" date="2022-06" db="EMBL/GenBank/DDBJ databases">
        <title>Isolation, identification and characterization of iprodione-degrading strains in Lhasa, Tibet.</title>
        <authorList>
            <person name="Pan H."/>
        </authorList>
    </citation>
    <scope>NUCLEOTIDE SEQUENCE</scope>
    <source>
        <strain evidence="2">Y-23</strain>
    </source>
</reference>
<feature type="transmembrane region" description="Helical" evidence="1">
    <location>
        <begin position="301"/>
        <end position="328"/>
    </location>
</feature>
<evidence type="ECO:0008006" key="4">
    <source>
        <dbReference type="Google" id="ProtNLM"/>
    </source>
</evidence>
<dbReference type="Proteomes" id="UP001056716">
    <property type="component" value="Chromosome"/>
</dbReference>
<evidence type="ECO:0000256" key="1">
    <source>
        <dbReference type="SAM" id="Phobius"/>
    </source>
</evidence>
<evidence type="ECO:0000313" key="2">
    <source>
        <dbReference type="EMBL" id="USE83203.1"/>
    </source>
</evidence>
<gene>
    <name evidence="2" type="ORF">M5E07_15800</name>
</gene>
<feature type="transmembrane region" description="Helical" evidence="1">
    <location>
        <begin position="207"/>
        <end position="225"/>
    </location>
</feature>
<feature type="transmembrane region" description="Helical" evidence="1">
    <location>
        <begin position="7"/>
        <end position="25"/>
    </location>
</feature>
<keyword evidence="3" id="KW-1185">Reference proteome</keyword>
<dbReference type="KEGG" id="atz:M5E07_15800"/>
<feature type="transmembrane region" description="Helical" evidence="1">
    <location>
        <begin position="31"/>
        <end position="48"/>
    </location>
</feature>
<feature type="transmembrane region" description="Helical" evidence="1">
    <location>
        <begin position="144"/>
        <end position="162"/>
    </location>
</feature>
<keyword evidence="1" id="KW-0812">Transmembrane</keyword>
<sequence>MIRINNNFINIFISSLLLLSIFIYYWIGGMVSQALIISTTCMLFLYIVKSMKYESLFLILFFFLFFLLLSLFAGNYFALSNVVNVFYGLSSIILAYSASKINNKAKFSLYVYIFYAVFCILCIVHSGFDIESLNEILNAGSRNVVSAILLLLAIFVSASYYIENKKQPLFVFVITFILCIFLFGRTGIALSFLLLMTPFLDRLKNNIILFTSIFILLSLAILLNIESIISFLTLNTSFQYGLESPRTALRAEYFSGILNSYNELFWGRNIDHCCQLAVSYNGNPHNSFILGHSRFGLLQTFIFLCIPFFLILKKQWFFLFLLLVIYIRYFFDKLGFFSPLDFVLFYLLILAFSKKSEVHMERV</sequence>
<protein>
    <recommendedName>
        <fullName evidence="4">O-antigen ligase domain-containing protein</fullName>
    </recommendedName>
</protein>
<organism evidence="2 3">
    <name type="scientific">Acinetobacter tibetensis</name>
    <dbReference type="NCBI Taxonomy" id="2943497"/>
    <lineage>
        <taxon>Bacteria</taxon>
        <taxon>Pseudomonadati</taxon>
        <taxon>Pseudomonadota</taxon>
        <taxon>Gammaproteobacteria</taxon>
        <taxon>Moraxellales</taxon>
        <taxon>Moraxellaceae</taxon>
        <taxon>Acinetobacter</taxon>
    </lineage>
</organism>
<keyword evidence="1" id="KW-0472">Membrane</keyword>
<feature type="transmembrane region" description="Helical" evidence="1">
    <location>
        <begin position="334"/>
        <end position="352"/>
    </location>
</feature>
<accession>A0AAE9LR94</accession>
<name>A0AAE9LR94_9GAMM</name>
<feature type="transmembrane region" description="Helical" evidence="1">
    <location>
        <begin position="55"/>
        <end position="73"/>
    </location>
</feature>
<proteinExistence type="predicted"/>
<keyword evidence="1" id="KW-1133">Transmembrane helix</keyword>
<evidence type="ECO:0000313" key="3">
    <source>
        <dbReference type="Proteomes" id="UP001056716"/>
    </source>
</evidence>
<dbReference type="RefSeq" id="WP_252220686.1">
    <property type="nucleotide sequence ID" value="NZ_CP098732.1"/>
</dbReference>
<dbReference type="AlphaFoldDB" id="A0AAE9LR94"/>